<name>A0A2H4SEP8_CORMI</name>
<dbReference type="VEuPathDB" id="FungiDB:CCM_07056"/>
<accession>A0A2H4SEP8</accession>
<dbReference type="Proteomes" id="UP000323067">
    <property type="component" value="Chromosome vii"/>
</dbReference>
<dbReference type="OrthoDB" id="245563at2759"/>
<sequence>MCVCNIVFLGQAVGQTHYRTHTQRGRSQLDTYFFCFPRCRRGKKGSDSLKKRSHAAPGGRSEERTPFVSGFTFRKHCSSRGERRIEVSSSDLISFGYIYIYIGSRKHVVFDARIHATLAVAATDIALIWSAVAAAVAGRHPPPIHLHDASPAPPLPPPPTLHETAAMVADAPLLVISCGPDPSRYLINEKWASLTRALGARIDVVWATSAAEVAERLAYYVPAGILVLDAGFTANDRDCDTVLGLLNMYAHMGGTVVFAGVFPAVVEAPALRRVFAEFGLNWRFVGYELHAGARLHPWAGVIVSGHLREQLVAMPSVCELSQLTVRVQNTDDVLYEIYPQSTPRTHIESAVVMAPVGDGHVALVGDRENEETTRATILAMFKLVP</sequence>
<dbReference type="VEuPathDB" id="FungiDB:A9K55_007859"/>
<protein>
    <submittedName>
        <fullName evidence="2">Uncharacterized protein</fullName>
    </submittedName>
</protein>
<proteinExistence type="predicted"/>
<gene>
    <name evidence="2" type="ORF">A9K55_007859</name>
</gene>
<evidence type="ECO:0000313" key="2">
    <source>
        <dbReference type="EMBL" id="ATY61567.1"/>
    </source>
</evidence>
<reference evidence="2 3" key="1">
    <citation type="journal article" date="2017" name="BMC Genomics">
        <title>Chromosome level assembly and secondary metabolite potential of the parasitic fungus Cordyceps militaris.</title>
        <authorList>
            <person name="Kramer G.J."/>
            <person name="Nodwell J.R."/>
        </authorList>
    </citation>
    <scope>NUCLEOTIDE SEQUENCE [LARGE SCALE GENOMIC DNA]</scope>
    <source>
        <strain evidence="2 3">ATCC 34164</strain>
    </source>
</reference>
<dbReference type="EMBL" id="CP023324">
    <property type="protein sequence ID" value="ATY61567.1"/>
    <property type="molecule type" value="Genomic_DNA"/>
</dbReference>
<feature type="region of interest" description="Disordered" evidence="1">
    <location>
        <begin position="42"/>
        <end position="63"/>
    </location>
</feature>
<evidence type="ECO:0000256" key="1">
    <source>
        <dbReference type="SAM" id="MobiDB-lite"/>
    </source>
</evidence>
<evidence type="ECO:0000313" key="3">
    <source>
        <dbReference type="Proteomes" id="UP000323067"/>
    </source>
</evidence>
<dbReference type="AlphaFoldDB" id="A0A2H4SEP8"/>
<organism evidence="2 3">
    <name type="scientific">Cordyceps militaris</name>
    <name type="common">Caterpillar fungus</name>
    <name type="synonym">Clavaria militaris</name>
    <dbReference type="NCBI Taxonomy" id="73501"/>
    <lineage>
        <taxon>Eukaryota</taxon>
        <taxon>Fungi</taxon>
        <taxon>Dikarya</taxon>
        <taxon>Ascomycota</taxon>
        <taxon>Pezizomycotina</taxon>
        <taxon>Sordariomycetes</taxon>
        <taxon>Hypocreomycetidae</taxon>
        <taxon>Hypocreales</taxon>
        <taxon>Cordycipitaceae</taxon>
        <taxon>Cordyceps</taxon>
    </lineage>
</organism>